<gene>
    <name evidence="1" type="ORF">GcM1_210025</name>
</gene>
<dbReference type="EMBL" id="MCBS01021056">
    <property type="protein sequence ID" value="RKF78551.1"/>
    <property type="molecule type" value="Genomic_DNA"/>
</dbReference>
<reference evidence="1 2" key="1">
    <citation type="journal article" date="2018" name="BMC Genomics">
        <title>Comparative genome analyses reveal sequence features reflecting distinct modes of host-adaptation between dicot and monocot powdery mildew.</title>
        <authorList>
            <person name="Wu Y."/>
            <person name="Ma X."/>
            <person name="Pan Z."/>
            <person name="Kale S.D."/>
            <person name="Song Y."/>
            <person name="King H."/>
            <person name="Zhang Q."/>
            <person name="Presley C."/>
            <person name="Deng X."/>
            <person name="Wei C.I."/>
            <person name="Xiao S."/>
        </authorList>
    </citation>
    <scope>NUCLEOTIDE SEQUENCE [LARGE SCALE GENOMIC DNA]</scope>
    <source>
        <strain evidence="1">UMSG1</strain>
    </source>
</reference>
<name>A0A420IVH9_9PEZI</name>
<dbReference type="AlphaFoldDB" id="A0A420IVH9"/>
<accession>A0A420IVH9</accession>
<evidence type="ECO:0000313" key="1">
    <source>
        <dbReference type="EMBL" id="RKF78551.1"/>
    </source>
</evidence>
<proteinExistence type="predicted"/>
<sequence length="203" mass="23170">MDLRGVLRRKGVCVSRKAGKKITEYFREFLKARASGTVPAWPLDSLQGILNTEVSSLTELSLGLQYLCEKNSIVKGEMSQADSSIKNFNTIVNPVLKNHHSSLVVTYDLPHVLGNISKMCQGEDKKYCVWNDSLDYKIEICKDICDMSQCPTDRRMDGFILALEEPALSEFRAHRHKIGMIFEVMVEHLRKCYEGMDYKRSEV</sequence>
<evidence type="ECO:0000313" key="2">
    <source>
        <dbReference type="Proteomes" id="UP000285326"/>
    </source>
</evidence>
<organism evidence="1 2">
    <name type="scientific">Golovinomyces cichoracearum</name>
    <dbReference type="NCBI Taxonomy" id="62708"/>
    <lineage>
        <taxon>Eukaryota</taxon>
        <taxon>Fungi</taxon>
        <taxon>Dikarya</taxon>
        <taxon>Ascomycota</taxon>
        <taxon>Pezizomycotina</taxon>
        <taxon>Leotiomycetes</taxon>
        <taxon>Erysiphales</taxon>
        <taxon>Erysiphaceae</taxon>
        <taxon>Golovinomyces</taxon>
    </lineage>
</organism>
<protein>
    <submittedName>
        <fullName evidence="1">Uncharacterized protein</fullName>
    </submittedName>
</protein>
<comment type="caution">
    <text evidence="1">The sequence shown here is derived from an EMBL/GenBank/DDBJ whole genome shotgun (WGS) entry which is preliminary data.</text>
</comment>
<dbReference type="Proteomes" id="UP000285326">
    <property type="component" value="Unassembled WGS sequence"/>
</dbReference>